<evidence type="ECO:0000313" key="4">
    <source>
        <dbReference type="Proteomes" id="UP000192927"/>
    </source>
</evidence>
<dbReference type="InterPro" id="IPR036396">
    <property type="entry name" value="Cyt_P450_sf"/>
</dbReference>
<dbReference type="GO" id="GO:0020037">
    <property type="term" value="F:heme binding"/>
    <property type="evidence" value="ECO:0007669"/>
    <property type="project" value="InterPro"/>
</dbReference>
<dbReference type="InterPro" id="IPR002401">
    <property type="entry name" value="Cyt_P450_E_grp-I"/>
</dbReference>
<keyword evidence="1" id="KW-0408">Iron</keyword>
<evidence type="ECO:0000313" key="3">
    <source>
        <dbReference type="EMBL" id="SLM36122.1"/>
    </source>
</evidence>
<feature type="compositionally biased region" description="Basic and acidic residues" evidence="2">
    <location>
        <begin position="592"/>
        <end position="606"/>
    </location>
</feature>
<comment type="cofactor">
    <cofactor evidence="1">
        <name>heme</name>
        <dbReference type="ChEBI" id="CHEBI:30413"/>
    </cofactor>
</comment>
<dbReference type="SUPFAM" id="SSF48264">
    <property type="entry name" value="Cytochrome P450"/>
    <property type="match status" value="1"/>
</dbReference>
<keyword evidence="4" id="KW-1185">Reference proteome</keyword>
<dbReference type="InterPro" id="IPR001128">
    <property type="entry name" value="Cyt_P450"/>
</dbReference>
<feature type="binding site" description="axial binding residue" evidence="1">
    <location>
        <position position="239"/>
    </location>
    <ligand>
        <name>heme</name>
        <dbReference type="ChEBI" id="CHEBI:30413"/>
    </ligand>
    <ligandPart>
        <name>Fe</name>
        <dbReference type="ChEBI" id="CHEBI:18248"/>
    </ligandPart>
</feature>
<dbReference type="Proteomes" id="UP000192927">
    <property type="component" value="Unassembled WGS sequence"/>
</dbReference>
<sequence length="747" mass="84234">MGEFGFATTNKAGVYVQYPELANLKLEKLLYQRGLGMRERYLQLMSNLVRSRNSKEKDAKNDLLYFLADAKDPETSLGFTEDEIWAESRFLLIAGADTTSTALTTAFCYLSAYPACYEKLVYEIRNTFSSGSEIRSGPKLAQCQYLRACIDVSLRMSPPISGTLWREVCAGGYVIDNEYVPAGYDVSVNPYAVHHNEDCFPDSFTFKPERWIPSADNPEKDIERARRAFSVYSIGSRACAGRNMAYTELGDSIARTMWWGRNICNTRGPNIFVTAGFKICEASALLSIINTAAISSKAIISIASKYKDAREQIQAFGCEVSILGKLLDQLHRRLSNPSWTVEEYVKLLTDQIIDECINIFTQLDTFKDNLYAKPADLEPSRVSLKGTTKWVFKSTELEFLRARMDSMKINMVLIMAMAMPQRQEQPSAESNSEKREHVKQIQMLTAQSNTCLERLESLEQRLTVDDNFGSDDTNSVATFQTTRTSQTIRDNLLQLSRAMPCALELGLTDNLPPKTAIGIDDSLNTSDLVERFLQQQEEAASACAENDLVKRFLHQQDEATTTCSENDLVERLLDQQDEAATACSENEQACSRPEREVDLSTEDDKTSSSVGPYRLKADSIAREDLQKGNGSKLRFIFCNPEAGILEAKSSIWYHKKLATRMADAGDQQYGIFPIPPRTLIDFQLYRRGAPVENGRVQLYRYYSVDLSKLGYAIAWRRYVGQIKHLVVEDERPGDLYPVKSIFIATFS</sequence>
<dbReference type="EMBL" id="FWEW01000900">
    <property type="protein sequence ID" value="SLM36122.1"/>
    <property type="molecule type" value="Genomic_DNA"/>
</dbReference>
<dbReference type="Gene3D" id="1.10.630.10">
    <property type="entry name" value="Cytochrome P450"/>
    <property type="match status" value="1"/>
</dbReference>
<dbReference type="PRINTS" id="PR00385">
    <property type="entry name" value="P450"/>
</dbReference>
<dbReference type="PRINTS" id="PR00463">
    <property type="entry name" value="EP450I"/>
</dbReference>
<evidence type="ECO:0000256" key="2">
    <source>
        <dbReference type="SAM" id="MobiDB-lite"/>
    </source>
</evidence>
<keyword evidence="1" id="KW-0349">Heme</keyword>
<name>A0A1W5CZG2_9LECA</name>
<dbReference type="InterPro" id="IPR050121">
    <property type="entry name" value="Cytochrome_P450_monoxygenase"/>
</dbReference>
<proteinExistence type="predicted"/>
<keyword evidence="1" id="KW-0479">Metal-binding</keyword>
<dbReference type="GO" id="GO:0004497">
    <property type="term" value="F:monooxygenase activity"/>
    <property type="evidence" value="ECO:0007669"/>
    <property type="project" value="InterPro"/>
</dbReference>
<dbReference type="GO" id="GO:0016705">
    <property type="term" value="F:oxidoreductase activity, acting on paired donors, with incorporation or reduction of molecular oxygen"/>
    <property type="evidence" value="ECO:0007669"/>
    <property type="project" value="InterPro"/>
</dbReference>
<dbReference type="PANTHER" id="PTHR24305">
    <property type="entry name" value="CYTOCHROME P450"/>
    <property type="match status" value="1"/>
</dbReference>
<accession>A0A1W5CZG2</accession>
<reference evidence="4" key="1">
    <citation type="submission" date="2017-03" db="EMBL/GenBank/DDBJ databases">
        <authorList>
            <person name="Sharma R."/>
            <person name="Thines M."/>
        </authorList>
    </citation>
    <scope>NUCLEOTIDE SEQUENCE [LARGE SCALE GENOMIC DNA]</scope>
</reference>
<protein>
    <submittedName>
        <fullName evidence="3">Cytochrome p450</fullName>
    </submittedName>
</protein>
<dbReference type="Pfam" id="PF00067">
    <property type="entry name" value="p450"/>
    <property type="match status" value="1"/>
</dbReference>
<feature type="region of interest" description="Disordered" evidence="2">
    <location>
        <begin position="582"/>
        <end position="611"/>
    </location>
</feature>
<dbReference type="AlphaFoldDB" id="A0A1W5CZG2"/>
<dbReference type="PANTHER" id="PTHR24305:SF226">
    <property type="entry name" value="CYTOCHROME P450 MONOOXYGENASE"/>
    <property type="match status" value="1"/>
</dbReference>
<dbReference type="GO" id="GO:0005506">
    <property type="term" value="F:iron ion binding"/>
    <property type="evidence" value="ECO:0007669"/>
    <property type="project" value="InterPro"/>
</dbReference>
<organism evidence="3 4">
    <name type="scientific">Lasallia pustulata</name>
    <dbReference type="NCBI Taxonomy" id="136370"/>
    <lineage>
        <taxon>Eukaryota</taxon>
        <taxon>Fungi</taxon>
        <taxon>Dikarya</taxon>
        <taxon>Ascomycota</taxon>
        <taxon>Pezizomycotina</taxon>
        <taxon>Lecanoromycetes</taxon>
        <taxon>OSLEUM clade</taxon>
        <taxon>Umbilicariomycetidae</taxon>
        <taxon>Umbilicariales</taxon>
        <taxon>Umbilicariaceae</taxon>
        <taxon>Lasallia</taxon>
    </lineage>
</organism>
<evidence type="ECO:0000256" key="1">
    <source>
        <dbReference type="PIRSR" id="PIRSR602401-1"/>
    </source>
</evidence>